<keyword evidence="6" id="KW-0436">Ligase</keyword>
<feature type="binding site" evidence="4">
    <location>
        <begin position="143"/>
        <end position="151"/>
    </location>
    <ligand>
        <name>ATP</name>
        <dbReference type="ChEBI" id="CHEBI:30616"/>
    </ligand>
</feature>
<dbReference type="SUPFAM" id="SSF100950">
    <property type="entry name" value="NagB/RpiA/CoA transferase-like"/>
    <property type="match status" value="1"/>
</dbReference>
<proteinExistence type="inferred from homology"/>
<dbReference type="EMBL" id="JANRHA010000005">
    <property type="protein sequence ID" value="MDG3014798.1"/>
    <property type="molecule type" value="Genomic_DNA"/>
</dbReference>
<dbReference type="InterPro" id="IPR037171">
    <property type="entry name" value="NagB/RpiA_transferase-like"/>
</dbReference>
<gene>
    <name evidence="6" type="ORF">NVS88_09540</name>
</gene>
<evidence type="ECO:0000313" key="6">
    <source>
        <dbReference type="EMBL" id="MDG3014798.1"/>
    </source>
</evidence>
<accession>A0A9X4RDN6</accession>
<comment type="similarity">
    <text evidence="1 5">Belongs to the 5-formyltetrahydrofolate cyclo-ligase family.</text>
</comment>
<evidence type="ECO:0000256" key="1">
    <source>
        <dbReference type="ARBA" id="ARBA00010638"/>
    </source>
</evidence>
<dbReference type="NCBIfam" id="TIGR02727">
    <property type="entry name" value="MTHFS_bact"/>
    <property type="match status" value="1"/>
</dbReference>
<keyword evidence="7" id="KW-1185">Reference proteome</keyword>
<dbReference type="GO" id="GO:0035999">
    <property type="term" value="P:tetrahydrofolate interconversion"/>
    <property type="evidence" value="ECO:0007669"/>
    <property type="project" value="TreeGrafter"/>
</dbReference>
<keyword evidence="2 4" id="KW-0547">Nucleotide-binding</keyword>
<evidence type="ECO:0000256" key="5">
    <source>
        <dbReference type="RuleBase" id="RU361279"/>
    </source>
</evidence>
<dbReference type="GO" id="GO:0030272">
    <property type="term" value="F:5-formyltetrahydrofolate cyclo-ligase activity"/>
    <property type="evidence" value="ECO:0007669"/>
    <property type="project" value="UniProtKB-EC"/>
</dbReference>
<dbReference type="GO" id="GO:0005524">
    <property type="term" value="F:ATP binding"/>
    <property type="evidence" value="ECO:0007669"/>
    <property type="project" value="UniProtKB-KW"/>
</dbReference>
<dbReference type="AlphaFoldDB" id="A0A9X4RDN6"/>
<dbReference type="InterPro" id="IPR002698">
    <property type="entry name" value="FTHF_cligase"/>
</dbReference>
<keyword evidence="3 4" id="KW-0067">ATP-binding</keyword>
<dbReference type="Pfam" id="PF01812">
    <property type="entry name" value="5-FTHF_cyc-lig"/>
    <property type="match status" value="1"/>
</dbReference>
<keyword evidence="5" id="KW-0460">Magnesium</keyword>
<comment type="caution">
    <text evidence="6">The sequence shown here is derived from an EMBL/GenBank/DDBJ whole genome shotgun (WGS) entry which is preliminary data.</text>
</comment>
<dbReference type="PANTHER" id="PTHR23407:SF1">
    <property type="entry name" value="5-FORMYLTETRAHYDROFOLATE CYCLO-LIGASE"/>
    <property type="match status" value="1"/>
</dbReference>
<dbReference type="Gene3D" id="3.40.50.10420">
    <property type="entry name" value="NagB/RpiA/CoA transferase-like"/>
    <property type="match status" value="1"/>
</dbReference>
<reference evidence="6" key="1">
    <citation type="submission" date="2022-08" db="EMBL/GenBank/DDBJ databases">
        <title>Genome analysis of Corynebacteriales strain.</title>
        <authorList>
            <person name="Lee S.D."/>
        </authorList>
    </citation>
    <scope>NUCLEOTIDE SEQUENCE</scope>
    <source>
        <strain evidence="6">D3-21</strain>
    </source>
</reference>
<organism evidence="6 7">
    <name type="scientific">Speluncibacter jeojiensis</name>
    <dbReference type="NCBI Taxonomy" id="2710754"/>
    <lineage>
        <taxon>Bacteria</taxon>
        <taxon>Bacillati</taxon>
        <taxon>Actinomycetota</taxon>
        <taxon>Actinomycetes</taxon>
        <taxon>Mycobacteriales</taxon>
        <taxon>Speluncibacteraceae</taxon>
        <taxon>Speluncibacter</taxon>
    </lineage>
</organism>
<evidence type="ECO:0000256" key="3">
    <source>
        <dbReference type="ARBA" id="ARBA00022840"/>
    </source>
</evidence>
<dbReference type="RefSeq" id="WP_277834869.1">
    <property type="nucleotide sequence ID" value="NZ_JAAIVF010000007.1"/>
</dbReference>
<name>A0A9X4RDN6_9ACTN</name>
<feature type="binding site" evidence="4">
    <location>
        <position position="60"/>
    </location>
    <ligand>
        <name>substrate</name>
    </ligand>
</feature>
<dbReference type="GO" id="GO:0009396">
    <property type="term" value="P:folic acid-containing compound biosynthetic process"/>
    <property type="evidence" value="ECO:0007669"/>
    <property type="project" value="TreeGrafter"/>
</dbReference>
<evidence type="ECO:0000256" key="4">
    <source>
        <dbReference type="PIRSR" id="PIRSR006806-1"/>
    </source>
</evidence>
<dbReference type="EC" id="6.3.3.2" evidence="5"/>
<keyword evidence="5" id="KW-0479">Metal-binding</keyword>
<evidence type="ECO:0000313" key="7">
    <source>
        <dbReference type="Proteomes" id="UP001152755"/>
    </source>
</evidence>
<comment type="catalytic activity">
    <reaction evidence="5">
        <text>(6S)-5-formyl-5,6,7,8-tetrahydrofolate + ATP = (6R)-5,10-methenyltetrahydrofolate + ADP + phosphate</text>
        <dbReference type="Rhea" id="RHEA:10488"/>
        <dbReference type="ChEBI" id="CHEBI:30616"/>
        <dbReference type="ChEBI" id="CHEBI:43474"/>
        <dbReference type="ChEBI" id="CHEBI:57455"/>
        <dbReference type="ChEBI" id="CHEBI:57457"/>
        <dbReference type="ChEBI" id="CHEBI:456216"/>
        <dbReference type="EC" id="6.3.3.2"/>
    </reaction>
</comment>
<dbReference type="Proteomes" id="UP001152755">
    <property type="component" value="Unassembled WGS sequence"/>
</dbReference>
<comment type="cofactor">
    <cofactor evidence="5">
        <name>Mg(2+)</name>
        <dbReference type="ChEBI" id="CHEBI:18420"/>
    </cofactor>
</comment>
<dbReference type="InterPro" id="IPR024185">
    <property type="entry name" value="FTHF_cligase-like_sf"/>
</dbReference>
<sequence length="201" mass="20925">MYTDPPRPDDGKTPWREWALQGRGAVPAQQREREATELARIVAAGALPCAVGGRTVCAYVPSGTEPGSLALLDALRSAGARVLLPVTGPPGPLQWGEFSGATGLRAGRFGLREPVGPPLAPEQVAEAALVLVPALAVDRGGVRLGRGAGYYDRTLVHAGPGTVLMAVVRDDEVVPELPADRHDIRVGWALTPSGPVRLAPG</sequence>
<protein>
    <recommendedName>
        <fullName evidence="5">5-formyltetrahydrofolate cyclo-ligase</fullName>
        <ecNumber evidence="5">6.3.3.2</ecNumber>
    </recommendedName>
</protein>
<dbReference type="PANTHER" id="PTHR23407">
    <property type="entry name" value="ATPASE INHIBITOR/5-FORMYLTETRAHYDROFOLATE CYCLO-LIGASE"/>
    <property type="match status" value="1"/>
</dbReference>
<evidence type="ECO:0000256" key="2">
    <source>
        <dbReference type="ARBA" id="ARBA00022741"/>
    </source>
</evidence>
<dbReference type="PIRSF" id="PIRSF006806">
    <property type="entry name" value="FTHF_cligase"/>
    <property type="match status" value="1"/>
</dbReference>
<feature type="binding site" evidence="4">
    <location>
        <position position="65"/>
    </location>
    <ligand>
        <name>substrate</name>
    </ligand>
</feature>
<dbReference type="GO" id="GO:0046872">
    <property type="term" value="F:metal ion binding"/>
    <property type="evidence" value="ECO:0007669"/>
    <property type="project" value="UniProtKB-KW"/>
</dbReference>